<dbReference type="PROSITE" id="PS51257">
    <property type="entry name" value="PROKAR_LIPOPROTEIN"/>
    <property type="match status" value="1"/>
</dbReference>
<keyword evidence="5" id="KW-1185">Reference proteome</keyword>
<feature type="signal peptide" evidence="2">
    <location>
        <begin position="1"/>
        <end position="25"/>
    </location>
</feature>
<evidence type="ECO:0000259" key="3">
    <source>
        <dbReference type="Pfam" id="PF13115"/>
    </source>
</evidence>
<evidence type="ECO:0000313" key="4">
    <source>
        <dbReference type="EMBL" id="KGR90786.1"/>
    </source>
</evidence>
<dbReference type="Proteomes" id="UP000030595">
    <property type="component" value="Unassembled WGS sequence"/>
</dbReference>
<feature type="region of interest" description="Disordered" evidence="1">
    <location>
        <begin position="140"/>
        <end position="176"/>
    </location>
</feature>
<feature type="chain" id="PRO_5002014326" description="YtkA-like domain-containing protein" evidence="2">
    <location>
        <begin position="26"/>
        <end position="176"/>
    </location>
</feature>
<evidence type="ECO:0000256" key="1">
    <source>
        <dbReference type="SAM" id="MobiDB-lite"/>
    </source>
</evidence>
<proteinExistence type="predicted"/>
<dbReference type="OrthoDB" id="2679563at2"/>
<organism evidence="4 5">
    <name type="scientific">Ureibacillus massiliensis 4400831 = CIP 108448 = CCUG 49529</name>
    <dbReference type="NCBI Taxonomy" id="1211035"/>
    <lineage>
        <taxon>Bacteria</taxon>
        <taxon>Bacillati</taxon>
        <taxon>Bacillota</taxon>
        <taxon>Bacilli</taxon>
        <taxon>Bacillales</taxon>
        <taxon>Caryophanaceae</taxon>
        <taxon>Ureibacillus</taxon>
    </lineage>
</organism>
<protein>
    <recommendedName>
        <fullName evidence="3">YtkA-like domain-containing protein</fullName>
    </recommendedName>
</protein>
<evidence type="ECO:0000313" key="5">
    <source>
        <dbReference type="Proteomes" id="UP000030595"/>
    </source>
</evidence>
<evidence type="ECO:0000256" key="2">
    <source>
        <dbReference type="SAM" id="SignalP"/>
    </source>
</evidence>
<dbReference type="AlphaFoldDB" id="A0A0A3J1L1"/>
<keyword evidence="2" id="KW-0732">Signal</keyword>
<dbReference type="InterPro" id="IPR032693">
    <property type="entry name" value="YtkA-like_dom"/>
</dbReference>
<dbReference type="eggNOG" id="ENOG5032Y2F">
    <property type="taxonomic scope" value="Bacteria"/>
</dbReference>
<feature type="domain" description="YtkA-like" evidence="3">
    <location>
        <begin position="36"/>
        <end position="115"/>
    </location>
</feature>
<gene>
    <name evidence="4" type="ORF">CD30_09625</name>
</gene>
<dbReference type="RefSeq" id="WP_036175763.1">
    <property type="nucleotide sequence ID" value="NZ_AVCZ01000014.1"/>
</dbReference>
<name>A0A0A3J1L1_9BACL</name>
<dbReference type="EMBL" id="JPVQ01000014">
    <property type="protein sequence ID" value="KGR90786.1"/>
    <property type="molecule type" value="Genomic_DNA"/>
</dbReference>
<dbReference type="Pfam" id="PF13115">
    <property type="entry name" value="YtkA"/>
    <property type="match status" value="1"/>
</dbReference>
<accession>A0A0A3J1L1</accession>
<reference evidence="4 5" key="1">
    <citation type="submission" date="2014-02" db="EMBL/GenBank/DDBJ databases">
        <title>Draft genome sequence of Lysinibacillus massiliensis CCUG 49529.</title>
        <authorList>
            <person name="Zhang F."/>
            <person name="Wang G."/>
            <person name="Zhang L."/>
        </authorList>
    </citation>
    <scope>NUCLEOTIDE SEQUENCE [LARGE SCALE GENOMIC DNA]</scope>
    <source>
        <strain evidence="4 5">CCUG 49529</strain>
    </source>
</reference>
<sequence>MKNWLISLFVISVLLVGCSSGETPAATDEIDVAALEVKVEILTPEKVEVNEPVQLVAHVQQNGENVDDAEWVKFEVWESGFRDQGQMIEGTLEGDGKYVAEITFDHDGVYYMYAHTTARGMHVMPKHQMTVGNPDMSKVIEDTNDDSTMNMDDMEGHDSSEMDSSEMESSEMHEGH</sequence>
<comment type="caution">
    <text evidence="4">The sequence shown here is derived from an EMBL/GenBank/DDBJ whole genome shotgun (WGS) entry which is preliminary data.</text>
</comment>